<dbReference type="InterPro" id="IPR036291">
    <property type="entry name" value="NAD(P)-bd_dom_sf"/>
</dbReference>
<evidence type="ECO:0000259" key="4">
    <source>
        <dbReference type="Pfam" id="PF00501"/>
    </source>
</evidence>
<dbReference type="InterPro" id="IPR023213">
    <property type="entry name" value="CAT-like_dom_sf"/>
</dbReference>
<dbReference type="CDD" id="cd05930">
    <property type="entry name" value="A_NRPS"/>
    <property type="match status" value="1"/>
</dbReference>
<sequence>MPDQNATGNLLPAQHRMWTHDDLTAPESHVVAAYEIDADLDAADVERALTAVVRRQEALRTYFRVLDGDPVRLVARGVVAAVAAADLSALAEPERSAEVARRLAADARTPLTPTAAPLFRVSVLRLDKGHVVLSLVLHRLIADDFCPGILLAELWDAHTRPQAERLPLARMTDLVTAGWAALRAEPDDEVREEDDPGAVLVAGAAVLLGRLTGDAEVAAGVLTARRELPGTSRLIAPLAVPRVVRVGLADDPTVGTVLQRVRAGLAVAGGGRPAVMAVLDDGEPLPPEVRPIAIGHAGPPTVRGTRTQGKWHLRLDHDGTGLGPVSADRLGARLLTVLEGMAATPDEAVSRLPILPDAERRLLLDDWATGPAAPAPAGHVHELVRATAERQPMAVAVRSDGHELTYQDLDGRADRLAHALRSRGIGPESRVAICLPRGPDLLVALLAVLKAGAAYVPLDPGHPPGRLAFMIADSGADLVLTSTGPAERLPASPSRTVVLDRVREWIDGFPATNPAVATHPDNLAYILYTSGSTGVPKGVMVPHGGLANYVRWAVEAYEAGAGGGSTLHSSIAFDLTVTSIYPALAAGGTVTVVREDAGPAALAEAVREGGHSLVKLTPAHLELLCDHFAQTGTDGDAADLTRRLVVGGEALPGQTLRRWAGHSPGTLVVNEYGPTETVVGCCAYEVAAGDAPAGPVPIGRPVAGTRLYVLDGSLRPTPAGLPGELYVAGAGVARGYLGRPGLTAERFLPDPYGPTPGARMYRTGDLVRHLPDGTLDYLGRTDHQVKVRGHRIEPGEIEATLLRHRNVRAAVVVVREDRPGDRRLVAYVVPRADPAPTDEQLAAHLGRTLPAAMLPAHYVPLPALPLTGNGKVDRAALPALPGSGPQSGAPGRALAVAGAEDLVADAAVEDDLTPAGLPVADLLTPRRIFITGVTGFLGAFLADELLRTGEAVLHCLVRAADPDQAYQRVERTMREYGIWDESYRDRIVAEPGTLEEPRFGLPERRFDELAELVDVIYHCGAKVNFVHPYLSLRRANVLGTKEVLRLACRTRVKAVHHMSTIDVFGHHTDRLIAEDDTVEPGDVTGGYAQTKWVAERLVTTLGERGLPVVVYRPWIVLGHSRTGAAHTTDYTCVLVKGCIQLGAGPEQDMALNFMPVDYAARAVVHLSRRPESFGGVFHLANPATTALGDVWEWVKAFGYRFEVVPFEEWRLRLRDVGEDNALYPVLPLIGDEPGEDAPRIGTANTDAALAGTGIACPPIDQDMGRLVLAWLARAGFIEEP</sequence>
<dbReference type="Gene3D" id="3.40.50.980">
    <property type="match status" value="2"/>
</dbReference>
<proteinExistence type="predicted"/>
<dbReference type="SUPFAM" id="SSF51735">
    <property type="entry name" value="NAD(P)-binding Rossmann-fold domains"/>
    <property type="match status" value="1"/>
</dbReference>
<keyword evidence="3" id="KW-0436">Ligase</keyword>
<dbReference type="InterPro" id="IPR020845">
    <property type="entry name" value="AMP-binding_CS"/>
</dbReference>
<dbReference type="PROSITE" id="PS00455">
    <property type="entry name" value="AMP_BINDING"/>
    <property type="match status" value="1"/>
</dbReference>
<dbReference type="SUPFAM" id="SSF52777">
    <property type="entry name" value="CoA-dependent acyltransferases"/>
    <property type="match status" value="2"/>
</dbReference>
<dbReference type="Gene3D" id="3.30.300.30">
    <property type="match status" value="1"/>
</dbReference>
<evidence type="ECO:0000259" key="7">
    <source>
        <dbReference type="Pfam" id="PF13193"/>
    </source>
</evidence>
<gene>
    <name evidence="8" type="ORF">ACFFV7_45385</name>
</gene>
<reference evidence="8 9" key="1">
    <citation type="submission" date="2024-09" db="EMBL/GenBank/DDBJ databases">
        <authorList>
            <person name="Sun Q."/>
            <person name="Mori K."/>
        </authorList>
    </citation>
    <scope>NUCLEOTIDE SEQUENCE [LARGE SCALE GENOMIC DNA]</scope>
    <source>
        <strain evidence="8 9">CCM 3426</strain>
    </source>
</reference>
<feature type="domain" description="Thioester reductase (TE)" evidence="6">
    <location>
        <begin position="930"/>
        <end position="1163"/>
    </location>
</feature>
<dbReference type="EMBL" id="JBHMEI010000078">
    <property type="protein sequence ID" value="MFB9208482.1"/>
    <property type="molecule type" value="Genomic_DNA"/>
</dbReference>
<dbReference type="Pfam" id="PF13193">
    <property type="entry name" value="AMP-binding_C"/>
    <property type="match status" value="1"/>
</dbReference>
<feature type="domain" description="AMP-binding enzyme C-terminal" evidence="7">
    <location>
        <begin position="796"/>
        <end position="871"/>
    </location>
</feature>
<dbReference type="PANTHER" id="PTHR44845:SF7">
    <property type="entry name" value="PLIPASTATIN SYNTHASE SUBUNIT D"/>
    <property type="match status" value="1"/>
</dbReference>
<dbReference type="Gene3D" id="3.40.50.720">
    <property type="entry name" value="NAD(P)-binding Rossmann-like Domain"/>
    <property type="match status" value="1"/>
</dbReference>
<dbReference type="Gene3D" id="3.30.559.30">
    <property type="entry name" value="Nonribosomal peptide synthetase, condensation domain"/>
    <property type="match status" value="1"/>
</dbReference>
<dbReference type="InterPro" id="IPR000873">
    <property type="entry name" value="AMP-dep_synth/lig_dom"/>
</dbReference>
<dbReference type="InterPro" id="IPR013120">
    <property type="entry name" value="FAR_NAD-bd"/>
</dbReference>
<dbReference type="Pfam" id="PF00501">
    <property type="entry name" value="AMP-binding"/>
    <property type="match status" value="1"/>
</dbReference>
<feature type="domain" description="Condensation" evidence="5">
    <location>
        <begin position="9"/>
        <end position="160"/>
    </location>
</feature>
<keyword evidence="1" id="KW-0596">Phosphopantetheine</keyword>
<dbReference type="Pfam" id="PF00668">
    <property type="entry name" value="Condensation"/>
    <property type="match status" value="1"/>
</dbReference>
<keyword evidence="9" id="KW-1185">Reference proteome</keyword>
<evidence type="ECO:0000256" key="2">
    <source>
        <dbReference type="ARBA" id="ARBA00022553"/>
    </source>
</evidence>
<evidence type="ECO:0000259" key="5">
    <source>
        <dbReference type="Pfam" id="PF00668"/>
    </source>
</evidence>
<dbReference type="Gene3D" id="3.30.559.10">
    <property type="entry name" value="Chloramphenicol acetyltransferase-like domain"/>
    <property type="match status" value="1"/>
</dbReference>
<evidence type="ECO:0000256" key="1">
    <source>
        <dbReference type="ARBA" id="ARBA00022450"/>
    </source>
</evidence>
<evidence type="ECO:0000313" key="9">
    <source>
        <dbReference type="Proteomes" id="UP001589647"/>
    </source>
</evidence>
<dbReference type="PANTHER" id="PTHR44845">
    <property type="entry name" value="CARRIER DOMAIN-CONTAINING PROTEIN"/>
    <property type="match status" value="1"/>
</dbReference>
<evidence type="ECO:0000256" key="3">
    <source>
        <dbReference type="ARBA" id="ARBA00022598"/>
    </source>
</evidence>
<comment type="caution">
    <text evidence="8">The sequence shown here is derived from an EMBL/GenBank/DDBJ whole genome shotgun (WGS) entry which is preliminary data.</text>
</comment>
<dbReference type="Proteomes" id="UP001589647">
    <property type="component" value="Unassembled WGS sequence"/>
</dbReference>
<dbReference type="Pfam" id="PF07993">
    <property type="entry name" value="NAD_binding_4"/>
    <property type="match status" value="1"/>
</dbReference>
<dbReference type="NCBIfam" id="TIGR01733">
    <property type="entry name" value="AA-adenyl-dom"/>
    <property type="match status" value="1"/>
</dbReference>
<evidence type="ECO:0000259" key="6">
    <source>
        <dbReference type="Pfam" id="PF07993"/>
    </source>
</evidence>
<dbReference type="InterPro" id="IPR045851">
    <property type="entry name" value="AMP-bd_C_sf"/>
</dbReference>
<keyword evidence="2" id="KW-0597">Phosphoprotein</keyword>
<dbReference type="InterPro" id="IPR010080">
    <property type="entry name" value="Thioester_reductase-like_dom"/>
</dbReference>
<dbReference type="CDD" id="cd05235">
    <property type="entry name" value="SDR_e1"/>
    <property type="match status" value="1"/>
</dbReference>
<accession>A0ABV5IVA7</accession>
<name>A0ABV5IVA7_9ACTN</name>
<dbReference type="InterPro" id="IPR010071">
    <property type="entry name" value="AA_adenyl_dom"/>
</dbReference>
<feature type="domain" description="AMP-dependent synthetase/ligase" evidence="4">
    <location>
        <begin position="385"/>
        <end position="737"/>
    </location>
</feature>
<dbReference type="RefSeq" id="WP_189647540.1">
    <property type="nucleotide sequence ID" value="NZ_BMRC01000005.1"/>
</dbReference>
<dbReference type="SUPFAM" id="SSF56801">
    <property type="entry name" value="Acetyl-CoA synthetase-like"/>
    <property type="match status" value="1"/>
</dbReference>
<organism evidence="8 9">
    <name type="scientific">Nonomuraea spiralis</name>
    <dbReference type="NCBI Taxonomy" id="46182"/>
    <lineage>
        <taxon>Bacteria</taxon>
        <taxon>Bacillati</taxon>
        <taxon>Actinomycetota</taxon>
        <taxon>Actinomycetes</taxon>
        <taxon>Streptosporangiales</taxon>
        <taxon>Streptosporangiaceae</taxon>
        <taxon>Nonomuraea</taxon>
    </lineage>
</organism>
<dbReference type="Gene3D" id="2.30.38.10">
    <property type="entry name" value="Luciferase, Domain 3"/>
    <property type="match status" value="1"/>
</dbReference>
<evidence type="ECO:0000313" key="8">
    <source>
        <dbReference type="EMBL" id="MFB9208482.1"/>
    </source>
</evidence>
<dbReference type="InterPro" id="IPR025110">
    <property type="entry name" value="AMP-bd_C"/>
</dbReference>
<dbReference type="InterPro" id="IPR001242">
    <property type="entry name" value="Condensation_dom"/>
</dbReference>
<dbReference type="NCBIfam" id="TIGR01746">
    <property type="entry name" value="Thioester-redct"/>
    <property type="match status" value="1"/>
</dbReference>
<protein>
    <submittedName>
        <fullName evidence="8">Amino acid adenylation domain-containing protein</fullName>
    </submittedName>
</protein>